<organism evidence="7 8">
    <name type="scientific">Streptomyces spongiae</name>
    <dbReference type="NCBI Taxonomy" id="565072"/>
    <lineage>
        <taxon>Bacteria</taxon>
        <taxon>Bacillati</taxon>
        <taxon>Actinomycetota</taxon>
        <taxon>Actinomycetes</taxon>
        <taxon>Kitasatosporales</taxon>
        <taxon>Streptomycetaceae</taxon>
        <taxon>Streptomyces</taxon>
    </lineage>
</organism>
<dbReference type="PRINTS" id="PR00507">
    <property type="entry name" value="N12N6MTFRASE"/>
</dbReference>
<dbReference type="InterPro" id="IPR029063">
    <property type="entry name" value="SAM-dependent_MTases_sf"/>
</dbReference>
<gene>
    <name evidence="7" type="ORF">FNH08_16010</name>
</gene>
<protein>
    <recommendedName>
        <fullName evidence="1">site-specific DNA-methyltransferase (adenine-specific)</fullName>
        <ecNumber evidence="1">2.1.1.72</ecNumber>
    </recommendedName>
</protein>
<dbReference type="EMBL" id="VJZC01000093">
    <property type="protein sequence ID" value="MPY58616.1"/>
    <property type="molecule type" value="Genomic_DNA"/>
</dbReference>
<dbReference type="GO" id="GO:0006304">
    <property type="term" value="P:DNA modification"/>
    <property type="evidence" value="ECO:0007669"/>
    <property type="project" value="InterPro"/>
</dbReference>
<dbReference type="AlphaFoldDB" id="A0A5N8XHR3"/>
<dbReference type="InterPro" id="IPR002052">
    <property type="entry name" value="DNA_methylase_N6_adenine_CS"/>
</dbReference>
<evidence type="ECO:0000313" key="8">
    <source>
        <dbReference type="Proteomes" id="UP000400924"/>
    </source>
</evidence>
<keyword evidence="3" id="KW-0808">Transferase</keyword>
<comment type="caution">
    <text evidence="7">The sequence shown here is derived from an EMBL/GenBank/DDBJ whole genome shotgun (WGS) entry which is preliminary data.</text>
</comment>
<feature type="domain" description="Type II methyltransferase M.TaqI-like" evidence="6">
    <location>
        <begin position="209"/>
        <end position="341"/>
    </location>
</feature>
<dbReference type="GO" id="GO:0032259">
    <property type="term" value="P:methylation"/>
    <property type="evidence" value="ECO:0007669"/>
    <property type="project" value="UniProtKB-KW"/>
</dbReference>
<dbReference type="PANTHER" id="PTHR33841:SF1">
    <property type="entry name" value="DNA METHYLTRANSFERASE A"/>
    <property type="match status" value="1"/>
</dbReference>
<dbReference type="SUPFAM" id="SSF53335">
    <property type="entry name" value="S-adenosyl-L-methionine-dependent methyltransferases"/>
    <property type="match status" value="1"/>
</dbReference>
<dbReference type="PANTHER" id="PTHR33841">
    <property type="entry name" value="DNA METHYLTRANSFERASE YEEA-RELATED"/>
    <property type="match status" value="1"/>
</dbReference>
<name>A0A5N8XHR3_9ACTN</name>
<accession>A0A5N8XHR3</accession>
<dbReference type="GO" id="GO:0003676">
    <property type="term" value="F:nucleic acid binding"/>
    <property type="evidence" value="ECO:0007669"/>
    <property type="project" value="InterPro"/>
</dbReference>
<proteinExistence type="predicted"/>
<evidence type="ECO:0000256" key="4">
    <source>
        <dbReference type="ARBA" id="ARBA00022691"/>
    </source>
</evidence>
<dbReference type="InterPro" id="IPR011639">
    <property type="entry name" value="MethylTrfase_TaqI-like_dom"/>
</dbReference>
<dbReference type="Proteomes" id="UP000400924">
    <property type="component" value="Unassembled WGS sequence"/>
</dbReference>
<dbReference type="PROSITE" id="PS00092">
    <property type="entry name" value="N6_MTASE"/>
    <property type="match status" value="1"/>
</dbReference>
<dbReference type="Gene3D" id="3.40.50.150">
    <property type="entry name" value="Vaccinia Virus protein VP39"/>
    <property type="match status" value="1"/>
</dbReference>
<evidence type="ECO:0000256" key="1">
    <source>
        <dbReference type="ARBA" id="ARBA00011900"/>
    </source>
</evidence>
<comment type="catalytic activity">
    <reaction evidence="5">
        <text>a 2'-deoxyadenosine in DNA + S-adenosyl-L-methionine = an N(6)-methyl-2'-deoxyadenosine in DNA + S-adenosyl-L-homocysteine + H(+)</text>
        <dbReference type="Rhea" id="RHEA:15197"/>
        <dbReference type="Rhea" id="RHEA-COMP:12418"/>
        <dbReference type="Rhea" id="RHEA-COMP:12419"/>
        <dbReference type="ChEBI" id="CHEBI:15378"/>
        <dbReference type="ChEBI" id="CHEBI:57856"/>
        <dbReference type="ChEBI" id="CHEBI:59789"/>
        <dbReference type="ChEBI" id="CHEBI:90615"/>
        <dbReference type="ChEBI" id="CHEBI:90616"/>
        <dbReference type="EC" id="2.1.1.72"/>
    </reaction>
</comment>
<sequence length="443" mass="48193">MSPVPSAREYERLVQDLGRDVVPRAAVSWAHTIALVQHARQHGLLGDDIAFASSPDGTRKALAVLADAHPALEALADPQVVPVWASTVSSAAWERTADFWAQHPASDDGPRVDGYVLGDAYQALSAEARKSRALCQTPPWIAELLLELALPPGIEEADPDHVRMIDPSCGTGHILMAAFHSVRTHRPYGRAPAGHVSTERSVERALEAVCGVDLDPYAAVLARYRLLAATASILGRRIDQVPASWPVQVVCADSLLDTTEPLLRRGSYHAVVGNPPYITMADADVGDRIRAAYPQVATGQFSLALPFCQLMFELAVPETGRIAQLTTNAWMKREYGRRFVEKYLPGWDAQWIIDTSGCYIPGHGTSTVIKLHQARRPHSDTATVIRGNQGEPHLPTTPHRAWYGRRLRKRCASGLLLTGSAAGQKPIAVSAALHNSNIAHFFL</sequence>
<dbReference type="GO" id="GO:0009007">
    <property type="term" value="F:site-specific DNA-methyltransferase (adenine-specific) activity"/>
    <property type="evidence" value="ECO:0007669"/>
    <property type="project" value="UniProtKB-EC"/>
</dbReference>
<reference evidence="7 8" key="1">
    <citation type="submission" date="2019-07" db="EMBL/GenBank/DDBJ databases">
        <title>New species of Amycolatopsis and Streptomyces.</title>
        <authorList>
            <person name="Duangmal K."/>
            <person name="Teo W.F.A."/>
            <person name="Lipun K."/>
        </authorList>
    </citation>
    <scope>NUCLEOTIDE SEQUENCE [LARGE SCALE GENOMIC DNA]</scope>
    <source>
        <strain evidence="7 8">NBRC 106415</strain>
    </source>
</reference>
<dbReference type="InterPro" id="IPR050953">
    <property type="entry name" value="N4_N6_ade-DNA_methylase"/>
</dbReference>
<keyword evidence="8" id="KW-1185">Reference proteome</keyword>
<evidence type="ECO:0000259" key="6">
    <source>
        <dbReference type="Pfam" id="PF07669"/>
    </source>
</evidence>
<keyword evidence="2 7" id="KW-0489">Methyltransferase</keyword>
<dbReference type="EC" id="2.1.1.72" evidence="1"/>
<dbReference type="RefSeq" id="WP_152772152.1">
    <property type="nucleotide sequence ID" value="NZ_VJZC01000093.1"/>
</dbReference>
<dbReference type="OrthoDB" id="4280289at2"/>
<evidence type="ECO:0000256" key="5">
    <source>
        <dbReference type="ARBA" id="ARBA00047942"/>
    </source>
</evidence>
<evidence type="ECO:0000256" key="2">
    <source>
        <dbReference type="ARBA" id="ARBA00022603"/>
    </source>
</evidence>
<evidence type="ECO:0000256" key="3">
    <source>
        <dbReference type="ARBA" id="ARBA00022679"/>
    </source>
</evidence>
<evidence type="ECO:0000313" key="7">
    <source>
        <dbReference type="EMBL" id="MPY58616.1"/>
    </source>
</evidence>
<keyword evidence="4" id="KW-0949">S-adenosyl-L-methionine</keyword>
<dbReference type="Pfam" id="PF07669">
    <property type="entry name" value="Eco57I"/>
    <property type="match status" value="1"/>
</dbReference>